<sequence length="263" mass="29639">MRDIIHFSHANGFPAPVYRQLFAELSPDYDMGYLDMIGHDPRYPVTDSWPHLVEETLHTLQARYTQPVIGVGHSLGGVITLLAALRRPQAFRAVVLLDAPLFNPWRGRLIWLGKLLGQTERITPAGAALRRRAHWPDADSAVQHFAGKALFAEFSPQALRDYIEHGADASEHGVRLRFQPQIEGRIFATLPHSFAAYRGRLAVPGAYVACSRHEVMRPSDVRFACRRFGLKLYEHPGRHLFPLERPRETAAQLRQIIGELCGG</sequence>
<gene>
    <name evidence="2" type="ORF">DFR34_11029</name>
</gene>
<organism evidence="2 3">
    <name type="scientific">Rivihabitans pingtungensis</name>
    <dbReference type="NCBI Taxonomy" id="1054498"/>
    <lineage>
        <taxon>Bacteria</taxon>
        <taxon>Pseudomonadati</taxon>
        <taxon>Pseudomonadota</taxon>
        <taxon>Betaproteobacteria</taxon>
        <taxon>Neisseriales</taxon>
        <taxon>Aquaspirillaceae</taxon>
        <taxon>Rivihabitans</taxon>
    </lineage>
</organism>
<dbReference type="Pfam" id="PF12697">
    <property type="entry name" value="Abhydrolase_6"/>
    <property type="match status" value="1"/>
</dbReference>
<dbReference type="OrthoDB" id="5729753at2"/>
<evidence type="ECO:0000313" key="3">
    <source>
        <dbReference type="Proteomes" id="UP000247555"/>
    </source>
</evidence>
<dbReference type="Gene3D" id="3.40.50.1820">
    <property type="entry name" value="alpha/beta hydrolase"/>
    <property type="match status" value="1"/>
</dbReference>
<accession>A0A318KQ82</accession>
<dbReference type="AlphaFoldDB" id="A0A318KQ82"/>
<dbReference type="InterPro" id="IPR000073">
    <property type="entry name" value="AB_hydrolase_1"/>
</dbReference>
<dbReference type="RefSeq" id="WP_110390834.1">
    <property type="nucleotide sequence ID" value="NZ_CALCOA010000292.1"/>
</dbReference>
<protein>
    <submittedName>
        <fullName evidence="2">Pimeloyl-ACP methyl ester carboxylesterase</fullName>
    </submittedName>
</protein>
<name>A0A318KQ82_9NEIS</name>
<reference evidence="2 3" key="1">
    <citation type="submission" date="2018-05" db="EMBL/GenBank/DDBJ databases">
        <title>Genomic Encyclopedia of Type Strains, Phase IV (KMG-IV): sequencing the most valuable type-strain genomes for metagenomic binning, comparative biology and taxonomic classification.</title>
        <authorList>
            <person name="Goeker M."/>
        </authorList>
    </citation>
    <scope>NUCLEOTIDE SEQUENCE [LARGE SCALE GENOMIC DNA]</scope>
    <source>
        <strain evidence="2 3">DSM 29661</strain>
    </source>
</reference>
<comment type="caution">
    <text evidence="2">The sequence shown here is derived from an EMBL/GenBank/DDBJ whole genome shotgun (WGS) entry which is preliminary data.</text>
</comment>
<evidence type="ECO:0000313" key="2">
    <source>
        <dbReference type="EMBL" id="PXX78712.1"/>
    </source>
</evidence>
<proteinExistence type="predicted"/>
<dbReference type="EMBL" id="QJKI01000010">
    <property type="protein sequence ID" value="PXX78712.1"/>
    <property type="molecule type" value="Genomic_DNA"/>
</dbReference>
<dbReference type="Proteomes" id="UP000247555">
    <property type="component" value="Unassembled WGS sequence"/>
</dbReference>
<keyword evidence="3" id="KW-1185">Reference proteome</keyword>
<dbReference type="SUPFAM" id="SSF53474">
    <property type="entry name" value="alpha/beta-Hydrolases"/>
    <property type="match status" value="1"/>
</dbReference>
<evidence type="ECO:0000259" key="1">
    <source>
        <dbReference type="Pfam" id="PF12697"/>
    </source>
</evidence>
<feature type="domain" description="AB hydrolase-1" evidence="1">
    <location>
        <begin position="9"/>
        <end position="251"/>
    </location>
</feature>
<dbReference type="InterPro" id="IPR029058">
    <property type="entry name" value="AB_hydrolase_fold"/>
</dbReference>